<dbReference type="Proteomes" id="UP000346198">
    <property type="component" value="Unassembled WGS sequence"/>
</dbReference>
<dbReference type="InterPro" id="IPR051532">
    <property type="entry name" value="Ester_Hydrolysis_Enzymes"/>
</dbReference>
<accession>A0A6C2URI7</accession>
<evidence type="ECO:0000259" key="1">
    <source>
        <dbReference type="Pfam" id="PF13472"/>
    </source>
</evidence>
<dbReference type="CDD" id="cd01834">
    <property type="entry name" value="SGNH_hydrolase_like_2"/>
    <property type="match status" value="1"/>
</dbReference>
<dbReference type="Gene3D" id="3.40.50.1110">
    <property type="entry name" value="SGNH hydrolase"/>
    <property type="match status" value="1"/>
</dbReference>
<feature type="domain" description="SGNH hydrolase-type esterase" evidence="1">
    <location>
        <begin position="13"/>
        <end position="198"/>
    </location>
</feature>
<gene>
    <name evidence="2" type="primary">axe2_3</name>
    <name evidence="2" type="ORF">SCARR_05030</name>
</gene>
<name>A0A6C2URI7_9BACT</name>
<dbReference type="InterPro" id="IPR013830">
    <property type="entry name" value="SGNH_hydro"/>
</dbReference>
<dbReference type="EMBL" id="CAAHFH010000003">
    <property type="protein sequence ID" value="VGO22932.1"/>
    <property type="molecule type" value="Genomic_DNA"/>
</dbReference>
<organism evidence="2 3">
    <name type="scientific">Pontiella sulfatireligans</name>
    <dbReference type="NCBI Taxonomy" id="2750658"/>
    <lineage>
        <taxon>Bacteria</taxon>
        <taxon>Pseudomonadati</taxon>
        <taxon>Kiritimatiellota</taxon>
        <taxon>Kiritimatiellia</taxon>
        <taxon>Kiritimatiellales</taxon>
        <taxon>Pontiellaceae</taxon>
        <taxon>Pontiella</taxon>
    </lineage>
</organism>
<dbReference type="Pfam" id="PF13472">
    <property type="entry name" value="Lipase_GDSL_2"/>
    <property type="match status" value="1"/>
</dbReference>
<evidence type="ECO:0000313" key="3">
    <source>
        <dbReference type="Proteomes" id="UP000346198"/>
    </source>
</evidence>
<reference evidence="2 3" key="1">
    <citation type="submission" date="2019-04" db="EMBL/GenBank/DDBJ databases">
        <authorList>
            <person name="Van Vliet M D."/>
        </authorList>
    </citation>
    <scope>NUCLEOTIDE SEQUENCE [LARGE SCALE GENOMIC DNA]</scope>
    <source>
        <strain evidence="2 3">F21</strain>
    </source>
</reference>
<sequence>MSASFKEDELILFIGDSITDCRRDKAIPDTLGMGYAGMVAGRLGLDHAELNLRFLNRGVNGDRTCDLLARWDADCISLKPDWVSILVGVNNTWRRYDHNDPTPDDQFESEYRELLQRVKSETSAKLVLCSPFLLHTGPSVKRMREDLEPKIGIMKRLAGEFGAVWVDFDAAFVAAQLRHIPSYWAEDGVHPSISGHALMADTWLGVVGG</sequence>
<dbReference type="AlphaFoldDB" id="A0A6C2URI7"/>
<keyword evidence="3" id="KW-1185">Reference proteome</keyword>
<dbReference type="PANTHER" id="PTHR30383">
    <property type="entry name" value="THIOESTERASE 1/PROTEASE 1/LYSOPHOSPHOLIPASE L1"/>
    <property type="match status" value="1"/>
</dbReference>
<dbReference type="RefSeq" id="WP_136064872.1">
    <property type="nucleotide sequence ID" value="NZ_CAAHFH010000003.1"/>
</dbReference>
<proteinExistence type="predicted"/>
<dbReference type="SUPFAM" id="SSF52266">
    <property type="entry name" value="SGNH hydrolase"/>
    <property type="match status" value="1"/>
</dbReference>
<dbReference type="GO" id="GO:0004622">
    <property type="term" value="F:phosphatidylcholine lysophospholipase activity"/>
    <property type="evidence" value="ECO:0007669"/>
    <property type="project" value="TreeGrafter"/>
</dbReference>
<protein>
    <submittedName>
        <fullName evidence="2">Acetylxylan esterase</fullName>
    </submittedName>
</protein>
<dbReference type="PANTHER" id="PTHR30383:SF5">
    <property type="entry name" value="SGNH HYDROLASE-TYPE ESTERASE DOMAIN-CONTAINING PROTEIN"/>
    <property type="match status" value="1"/>
</dbReference>
<dbReference type="InterPro" id="IPR036514">
    <property type="entry name" value="SGNH_hydro_sf"/>
</dbReference>
<evidence type="ECO:0000313" key="2">
    <source>
        <dbReference type="EMBL" id="VGO22932.1"/>
    </source>
</evidence>